<name>Q0RM61_FRAAA</name>
<dbReference type="OrthoDB" id="3528008at2"/>
<evidence type="ECO:0000256" key="3">
    <source>
        <dbReference type="ARBA" id="ARBA00012715"/>
    </source>
</evidence>
<dbReference type="PANTHER" id="PTHR11109">
    <property type="entry name" value="GTP CYCLOHYDROLASE I"/>
    <property type="match status" value="1"/>
</dbReference>
<dbReference type="NCBIfam" id="NF006826">
    <property type="entry name" value="PRK09347.1-3"/>
    <property type="match status" value="1"/>
</dbReference>
<dbReference type="HOGENOM" id="CLU_049768_3_3_11"/>
<evidence type="ECO:0000256" key="4">
    <source>
        <dbReference type="ARBA" id="ARBA00017272"/>
    </source>
</evidence>
<dbReference type="UniPathway" id="UPA00848">
    <property type="reaction ID" value="UER00151"/>
</dbReference>
<dbReference type="Gene3D" id="1.10.286.10">
    <property type="match status" value="1"/>
</dbReference>
<keyword evidence="6 9" id="KW-0378">Hydrolase</keyword>
<dbReference type="EC" id="3.5.4.16" evidence="3"/>
<dbReference type="GO" id="GO:0006729">
    <property type="term" value="P:tetrahydrobiopterin biosynthetic process"/>
    <property type="evidence" value="ECO:0007669"/>
    <property type="project" value="TreeGrafter"/>
</dbReference>
<keyword evidence="10" id="KW-1185">Reference proteome</keyword>
<sequence length="188" mass="19989">MDTTRAVAAVEELLAALEVNEADHTADTPRRVVRAWQETLAGYQADPRRHLARTFTAPDDPGLVVVAGLHLVTTCAHHLLPIVGRATVAYRPAPGAPVVGLSKLSRVVADYAARLQVQERLGWQIASAVQDCLAPVGAGCVITAVHGCMTVRGVRQPTAVTTTAVWTGTWTPEHPDVEMVVAEHRAAG</sequence>
<evidence type="ECO:0000256" key="5">
    <source>
        <dbReference type="ARBA" id="ARBA00022563"/>
    </source>
</evidence>
<dbReference type="Gene3D" id="3.30.1130.10">
    <property type="match status" value="1"/>
</dbReference>
<dbReference type="GO" id="GO:0003934">
    <property type="term" value="F:GTP cyclohydrolase I activity"/>
    <property type="evidence" value="ECO:0007669"/>
    <property type="project" value="UniProtKB-EC"/>
</dbReference>
<evidence type="ECO:0000259" key="8">
    <source>
        <dbReference type="Pfam" id="PF01227"/>
    </source>
</evidence>
<dbReference type="AlphaFoldDB" id="Q0RM61"/>
<gene>
    <name evidence="9" type="ordered locus">FRAAL2747</name>
</gene>
<dbReference type="InterPro" id="IPR020602">
    <property type="entry name" value="GTP_CycHdrlase_I_dom"/>
</dbReference>
<protein>
    <recommendedName>
        <fullName evidence="4">GTP cyclohydrolase 1</fullName>
        <ecNumber evidence="3">3.5.4.16</ecNumber>
    </recommendedName>
    <alternativeName>
        <fullName evidence="7">GTP cyclohydrolase I</fullName>
    </alternativeName>
</protein>
<organism evidence="9 10">
    <name type="scientific">Frankia alni (strain DSM 45986 / CECT 9034 / ACN14a)</name>
    <dbReference type="NCBI Taxonomy" id="326424"/>
    <lineage>
        <taxon>Bacteria</taxon>
        <taxon>Bacillati</taxon>
        <taxon>Actinomycetota</taxon>
        <taxon>Actinomycetes</taxon>
        <taxon>Frankiales</taxon>
        <taxon>Frankiaceae</taxon>
        <taxon>Frankia</taxon>
    </lineage>
</organism>
<dbReference type="GO" id="GO:0008270">
    <property type="term" value="F:zinc ion binding"/>
    <property type="evidence" value="ECO:0007669"/>
    <property type="project" value="TreeGrafter"/>
</dbReference>
<keyword evidence="5" id="KW-0554">One-carbon metabolism</keyword>
<proteinExistence type="predicted"/>
<evidence type="ECO:0000256" key="1">
    <source>
        <dbReference type="ARBA" id="ARBA00001052"/>
    </source>
</evidence>
<dbReference type="RefSeq" id="WP_011603899.1">
    <property type="nucleotide sequence ID" value="NC_008278.1"/>
</dbReference>
<feature type="domain" description="GTP cyclohydrolase I" evidence="8">
    <location>
        <begin position="8"/>
        <end position="181"/>
    </location>
</feature>
<evidence type="ECO:0000313" key="10">
    <source>
        <dbReference type="Proteomes" id="UP000000657"/>
    </source>
</evidence>
<dbReference type="Proteomes" id="UP000000657">
    <property type="component" value="Chromosome"/>
</dbReference>
<dbReference type="PANTHER" id="PTHR11109:SF7">
    <property type="entry name" value="GTP CYCLOHYDROLASE 1"/>
    <property type="match status" value="1"/>
</dbReference>
<dbReference type="SUPFAM" id="SSF55620">
    <property type="entry name" value="Tetrahydrobiopterin biosynthesis enzymes-like"/>
    <property type="match status" value="1"/>
</dbReference>
<accession>Q0RM61</accession>
<evidence type="ECO:0000256" key="6">
    <source>
        <dbReference type="ARBA" id="ARBA00022801"/>
    </source>
</evidence>
<dbReference type="InterPro" id="IPR043134">
    <property type="entry name" value="GTP-CH-I_N"/>
</dbReference>
<evidence type="ECO:0000256" key="2">
    <source>
        <dbReference type="ARBA" id="ARBA00005080"/>
    </source>
</evidence>
<dbReference type="Pfam" id="PF01227">
    <property type="entry name" value="GTP_cyclohydroI"/>
    <property type="match status" value="1"/>
</dbReference>
<evidence type="ECO:0000313" key="9">
    <source>
        <dbReference type="EMBL" id="CAJ61391.1"/>
    </source>
</evidence>
<comment type="catalytic activity">
    <reaction evidence="1">
        <text>GTP + H2O = 7,8-dihydroneopterin 3'-triphosphate + formate + H(+)</text>
        <dbReference type="Rhea" id="RHEA:17473"/>
        <dbReference type="ChEBI" id="CHEBI:15377"/>
        <dbReference type="ChEBI" id="CHEBI:15378"/>
        <dbReference type="ChEBI" id="CHEBI:15740"/>
        <dbReference type="ChEBI" id="CHEBI:37565"/>
        <dbReference type="ChEBI" id="CHEBI:58462"/>
        <dbReference type="EC" id="3.5.4.16"/>
    </reaction>
</comment>
<dbReference type="GO" id="GO:0006730">
    <property type="term" value="P:one-carbon metabolic process"/>
    <property type="evidence" value="ECO:0007669"/>
    <property type="project" value="UniProtKB-KW"/>
</dbReference>
<dbReference type="STRING" id="326424.FRAAL2747"/>
<dbReference type="InterPro" id="IPR043133">
    <property type="entry name" value="GTP-CH-I_C/QueF"/>
</dbReference>
<dbReference type="GO" id="GO:0005525">
    <property type="term" value="F:GTP binding"/>
    <property type="evidence" value="ECO:0007669"/>
    <property type="project" value="TreeGrafter"/>
</dbReference>
<dbReference type="InterPro" id="IPR001474">
    <property type="entry name" value="GTP_CycHdrlase_I"/>
</dbReference>
<reference evidence="9 10" key="1">
    <citation type="journal article" date="2007" name="Genome Res.">
        <title>Genome characteristics of facultatively symbiotic Frankia sp. strains reflect host range and host plant biogeography.</title>
        <authorList>
            <person name="Normand P."/>
            <person name="Lapierre P."/>
            <person name="Tisa L.S."/>
            <person name="Gogarten J.P."/>
            <person name="Alloisio N."/>
            <person name="Bagnarol E."/>
            <person name="Bassi C.A."/>
            <person name="Berry A.M."/>
            <person name="Bickhart D.M."/>
            <person name="Choisne N."/>
            <person name="Couloux A."/>
            <person name="Cournoyer B."/>
            <person name="Cruveiller S."/>
            <person name="Daubin V."/>
            <person name="Demange N."/>
            <person name="Francino M.P."/>
            <person name="Goltsman E."/>
            <person name="Huang Y."/>
            <person name="Kopp O.R."/>
            <person name="Labarre L."/>
            <person name="Lapidus A."/>
            <person name="Lavire C."/>
            <person name="Marechal J."/>
            <person name="Martinez M."/>
            <person name="Mastronunzio J.E."/>
            <person name="Mullin B.C."/>
            <person name="Niemann J."/>
            <person name="Pujic P."/>
            <person name="Rawnsley T."/>
            <person name="Rouy Z."/>
            <person name="Schenowitz C."/>
            <person name="Sellstedt A."/>
            <person name="Tavares F."/>
            <person name="Tomkins J.P."/>
            <person name="Vallenet D."/>
            <person name="Valverde C."/>
            <person name="Wall L.G."/>
            <person name="Wang Y."/>
            <person name="Medigue C."/>
            <person name="Benson D.R."/>
        </authorList>
    </citation>
    <scope>NUCLEOTIDE SEQUENCE [LARGE SCALE GENOMIC DNA]</scope>
    <source>
        <strain evidence="10">DSM 45986 / CECT 9034 / ACN14a</strain>
    </source>
</reference>
<dbReference type="KEGG" id="fal:FRAAL2747"/>
<dbReference type="eggNOG" id="COG0302">
    <property type="taxonomic scope" value="Bacteria"/>
</dbReference>
<comment type="pathway">
    <text evidence="2">Cofactor biosynthesis; 7,8-dihydroneopterin triphosphate biosynthesis; 7,8-dihydroneopterin triphosphate from GTP: step 1/1.</text>
</comment>
<dbReference type="EMBL" id="CT573213">
    <property type="protein sequence ID" value="CAJ61391.1"/>
    <property type="molecule type" value="Genomic_DNA"/>
</dbReference>
<evidence type="ECO:0000256" key="7">
    <source>
        <dbReference type="ARBA" id="ARBA00030854"/>
    </source>
</evidence>
<dbReference type="GO" id="GO:0005737">
    <property type="term" value="C:cytoplasm"/>
    <property type="evidence" value="ECO:0007669"/>
    <property type="project" value="TreeGrafter"/>
</dbReference>
<dbReference type="GO" id="GO:0046654">
    <property type="term" value="P:tetrahydrofolate biosynthetic process"/>
    <property type="evidence" value="ECO:0007669"/>
    <property type="project" value="InterPro"/>
</dbReference>